<gene>
    <name evidence="1" type="ORF">GCM10009827_083840</name>
</gene>
<comment type="caution">
    <text evidence="1">The sequence shown here is derived from an EMBL/GenBank/DDBJ whole genome shotgun (WGS) entry which is preliminary data.</text>
</comment>
<accession>A0ABN2C110</accession>
<evidence type="ECO:0000313" key="1">
    <source>
        <dbReference type="EMBL" id="GAA1550403.1"/>
    </source>
</evidence>
<reference evidence="1 2" key="1">
    <citation type="journal article" date="2019" name="Int. J. Syst. Evol. Microbiol.">
        <title>The Global Catalogue of Microorganisms (GCM) 10K type strain sequencing project: providing services to taxonomists for standard genome sequencing and annotation.</title>
        <authorList>
            <consortium name="The Broad Institute Genomics Platform"/>
            <consortium name="The Broad Institute Genome Sequencing Center for Infectious Disease"/>
            <person name="Wu L."/>
            <person name="Ma J."/>
        </authorList>
    </citation>
    <scope>NUCLEOTIDE SEQUENCE [LARGE SCALE GENOMIC DNA]</scope>
    <source>
        <strain evidence="1 2">JCM 15933</strain>
    </source>
</reference>
<evidence type="ECO:0000313" key="2">
    <source>
        <dbReference type="Proteomes" id="UP001501470"/>
    </source>
</evidence>
<sequence length="126" mass="13583">MSSFDNMVATYRAAGLTEEAARVAAVGRDYRSEAEARAAWDRHDQLVEAERSAALAMLNPQVPAPALASETLAVIEAAQTKLGMTRTAAREYALGLQNRETRRNGAGHAKTFMREFASSLNRSAAA</sequence>
<dbReference type="RefSeq" id="WP_344509264.1">
    <property type="nucleotide sequence ID" value="NZ_BAAAQD010000021.1"/>
</dbReference>
<organism evidence="1 2">
    <name type="scientific">Dactylosporangium maewongense</name>
    <dbReference type="NCBI Taxonomy" id="634393"/>
    <lineage>
        <taxon>Bacteria</taxon>
        <taxon>Bacillati</taxon>
        <taxon>Actinomycetota</taxon>
        <taxon>Actinomycetes</taxon>
        <taxon>Micromonosporales</taxon>
        <taxon>Micromonosporaceae</taxon>
        <taxon>Dactylosporangium</taxon>
    </lineage>
</organism>
<keyword evidence="2" id="KW-1185">Reference proteome</keyword>
<proteinExistence type="predicted"/>
<protein>
    <submittedName>
        <fullName evidence="1">Uncharacterized protein</fullName>
    </submittedName>
</protein>
<name>A0ABN2C110_9ACTN</name>
<dbReference type="Proteomes" id="UP001501470">
    <property type="component" value="Unassembled WGS sequence"/>
</dbReference>
<dbReference type="EMBL" id="BAAAQD010000021">
    <property type="protein sequence ID" value="GAA1550403.1"/>
    <property type="molecule type" value="Genomic_DNA"/>
</dbReference>